<organism evidence="1 2">
    <name type="scientific">Halteria grandinella</name>
    <dbReference type="NCBI Taxonomy" id="5974"/>
    <lineage>
        <taxon>Eukaryota</taxon>
        <taxon>Sar</taxon>
        <taxon>Alveolata</taxon>
        <taxon>Ciliophora</taxon>
        <taxon>Intramacronucleata</taxon>
        <taxon>Spirotrichea</taxon>
        <taxon>Stichotrichia</taxon>
        <taxon>Sporadotrichida</taxon>
        <taxon>Halteriidae</taxon>
        <taxon>Halteria</taxon>
    </lineage>
</organism>
<comment type="caution">
    <text evidence="1">The sequence shown here is derived from an EMBL/GenBank/DDBJ whole genome shotgun (WGS) entry which is preliminary data.</text>
</comment>
<protein>
    <submittedName>
        <fullName evidence="1">Uncharacterized protein</fullName>
    </submittedName>
</protein>
<proteinExistence type="predicted"/>
<name>A0A8J8NSY7_HALGN</name>
<sequence>MSNKQRAVIVIYSSGQDLLKDCGIEETNKLIDNGNSTLLVLRKAQEEGCDKEVELFKRITGLSWLAPESGAGDSESIIERNFFKKHVKTFNEMFHNGGFKNVQVISNNEEVLKYAASFSMNPSSDFTLSTLPTHELSIFHITNDASLFQATLASLHTASSKEQLLQYLALYPLPITEGLLKPKVENTLLQGLTPPQTYLTIGSQTLTEVDINQNQGVLLIECDKEYMRIDHFKELKEIFESVGQGKNEFLYKYQLAESFMKQVAFKMGKMEKFGA</sequence>
<dbReference type="Proteomes" id="UP000785679">
    <property type="component" value="Unassembled WGS sequence"/>
</dbReference>
<evidence type="ECO:0000313" key="1">
    <source>
        <dbReference type="EMBL" id="TNV80174.1"/>
    </source>
</evidence>
<gene>
    <name evidence="1" type="ORF">FGO68_gene10961</name>
</gene>
<reference evidence="1" key="1">
    <citation type="submission" date="2019-06" db="EMBL/GenBank/DDBJ databases">
        <authorList>
            <person name="Zheng W."/>
        </authorList>
    </citation>
    <scope>NUCLEOTIDE SEQUENCE</scope>
    <source>
        <strain evidence="1">QDHG01</strain>
    </source>
</reference>
<dbReference type="OrthoDB" id="10612792at2759"/>
<dbReference type="AlphaFoldDB" id="A0A8J8NSY7"/>
<dbReference type="EMBL" id="RRYP01007876">
    <property type="protein sequence ID" value="TNV80174.1"/>
    <property type="molecule type" value="Genomic_DNA"/>
</dbReference>
<keyword evidence="2" id="KW-1185">Reference proteome</keyword>
<accession>A0A8J8NSY7</accession>
<evidence type="ECO:0000313" key="2">
    <source>
        <dbReference type="Proteomes" id="UP000785679"/>
    </source>
</evidence>